<dbReference type="Proteomes" id="UP000664617">
    <property type="component" value="Unassembled WGS sequence"/>
</dbReference>
<accession>A0ABS3IEG8</accession>
<evidence type="ECO:0000256" key="2">
    <source>
        <dbReference type="SAM" id="Phobius"/>
    </source>
</evidence>
<reference evidence="3 4" key="1">
    <citation type="submission" date="2021-03" db="EMBL/GenBank/DDBJ databases">
        <authorList>
            <person name="Xin L."/>
        </authorList>
    </citation>
    <scope>NUCLEOTIDE SEQUENCE [LARGE SCALE GENOMIC DNA]</scope>
    <source>
        <strain evidence="3 4">XHU 5031</strain>
    </source>
</reference>
<feature type="transmembrane region" description="Helical" evidence="2">
    <location>
        <begin position="21"/>
        <end position="39"/>
    </location>
</feature>
<keyword evidence="1" id="KW-0175">Coiled coil</keyword>
<feature type="transmembrane region" description="Helical" evidence="2">
    <location>
        <begin position="45"/>
        <end position="67"/>
    </location>
</feature>
<evidence type="ECO:0000313" key="4">
    <source>
        <dbReference type="Proteomes" id="UP000664617"/>
    </source>
</evidence>
<evidence type="ECO:0000313" key="3">
    <source>
        <dbReference type="EMBL" id="MBO0610397.1"/>
    </source>
</evidence>
<organism evidence="3 4">
    <name type="scientific">Myceligenerans salitolerans</name>
    <dbReference type="NCBI Taxonomy" id="1230528"/>
    <lineage>
        <taxon>Bacteria</taxon>
        <taxon>Bacillati</taxon>
        <taxon>Actinomycetota</taxon>
        <taxon>Actinomycetes</taxon>
        <taxon>Micrococcales</taxon>
        <taxon>Promicromonosporaceae</taxon>
        <taxon>Myceligenerans</taxon>
    </lineage>
</organism>
<keyword evidence="2" id="KW-1133">Transmembrane helix</keyword>
<keyword evidence="2" id="KW-0812">Transmembrane</keyword>
<proteinExistence type="predicted"/>
<gene>
    <name evidence="3" type="ORF">J0911_15305</name>
</gene>
<protein>
    <submittedName>
        <fullName evidence="3">Uncharacterized protein</fullName>
    </submittedName>
</protein>
<dbReference type="RefSeq" id="WP_207276339.1">
    <property type="nucleotide sequence ID" value="NZ_JAFMPK010000047.1"/>
</dbReference>
<sequence length="292" mass="32384">MRGEAQADEPEVVRMRWTQRSLLVVAFGAAANLALSFVPNVVPPAVSIAIVWCTTAALAVIAVVYVYDQTVTARERAEKERARLADELRKLRGIAWVSADREHQSASLEIWKSARERVVAFGFGMTALAHDEDLIVKTVARGIDIDVIKVDPAWLVRHPAIAANIERYYDRDAGFIDRVVAAHARLEQIAAKINDGDGGRLRIHVFGSTVQYSGAVRDPDTPEAQGYVEFHLFRRSVERVGIGVRQYESDDEWNPPLLRHVLGSLSLAVGYDVIAARRPPALSRGDERDIVN</sequence>
<dbReference type="EMBL" id="JAFMPK010000047">
    <property type="protein sequence ID" value="MBO0610397.1"/>
    <property type="molecule type" value="Genomic_DNA"/>
</dbReference>
<comment type="caution">
    <text evidence="3">The sequence shown here is derived from an EMBL/GenBank/DDBJ whole genome shotgun (WGS) entry which is preliminary data.</text>
</comment>
<reference evidence="4" key="2">
    <citation type="submission" date="2023-07" db="EMBL/GenBank/DDBJ databases">
        <title>Myceligenerans salitolerans sp. nov., a halotolerant actinomycete isolated from a salt lake in Xinjiang, China.</title>
        <authorList>
            <person name="Guan T."/>
        </authorList>
    </citation>
    <scope>NUCLEOTIDE SEQUENCE [LARGE SCALE GENOMIC DNA]</scope>
    <source>
        <strain evidence="4">XHU 5031</strain>
    </source>
</reference>
<name>A0ABS3IEG8_9MICO</name>
<keyword evidence="2" id="KW-0472">Membrane</keyword>
<feature type="coiled-coil region" evidence="1">
    <location>
        <begin position="67"/>
        <end position="94"/>
    </location>
</feature>
<keyword evidence="4" id="KW-1185">Reference proteome</keyword>
<evidence type="ECO:0000256" key="1">
    <source>
        <dbReference type="SAM" id="Coils"/>
    </source>
</evidence>